<keyword evidence="8" id="KW-1185">Reference proteome</keyword>
<evidence type="ECO:0000313" key="8">
    <source>
        <dbReference type="Proteomes" id="UP001180825"/>
    </source>
</evidence>
<protein>
    <submittedName>
        <fullName evidence="7">Flagellar protein FliO/FliZ</fullName>
    </submittedName>
</protein>
<reference evidence="7 8" key="1">
    <citation type="submission" date="2023-07" db="EMBL/GenBank/DDBJ databases">
        <title>Sorghum-associated microbial communities from plants grown in Nebraska, USA.</title>
        <authorList>
            <person name="Schachtman D."/>
        </authorList>
    </citation>
    <scope>NUCLEOTIDE SEQUENCE [LARGE SCALE GENOMIC DNA]</scope>
    <source>
        <strain evidence="7 8">BE316</strain>
    </source>
</reference>
<comment type="subcellular location">
    <subcellularLocation>
        <location evidence="1">Cell membrane</location>
    </subcellularLocation>
</comment>
<comment type="caution">
    <text evidence="7">The sequence shown here is derived from an EMBL/GenBank/DDBJ whole genome shotgun (WGS) entry which is preliminary data.</text>
</comment>
<dbReference type="InterPro" id="IPR022781">
    <property type="entry name" value="Flagellar_biosynth_FliO"/>
</dbReference>
<dbReference type="EMBL" id="JAVDXV010000004">
    <property type="protein sequence ID" value="MDR7333407.1"/>
    <property type="molecule type" value="Genomic_DNA"/>
</dbReference>
<feature type="transmembrane region" description="Helical" evidence="6">
    <location>
        <begin position="6"/>
        <end position="26"/>
    </location>
</feature>
<keyword evidence="2" id="KW-1003">Cell membrane</keyword>
<evidence type="ECO:0000256" key="2">
    <source>
        <dbReference type="ARBA" id="ARBA00022475"/>
    </source>
</evidence>
<evidence type="ECO:0000256" key="1">
    <source>
        <dbReference type="ARBA" id="ARBA00004236"/>
    </source>
</evidence>
<sequence>MTELMLNLASTVVALAFVLMLAYLLLRGWRRLQDRGMGPARSTDALLFVRALPVGTRERVVLMDHAGERWMLGVTAGGINLLARWPLPGTKPGDDR</sequence>
<keyword evidence="3 6" id="KW-0812">Transmembrane</keyword>
<evidence type="ECO:0000313" key="7">
    <source>
        <dbReference type="EMBL" id="MDR7333407.1"/>
    </source>
</evidence>
<keyword evidence="4 6" id="KW-1133">Transmembrane helix</keyword>
<gene>
    <name evidence="7" type="ORF">J2X21_002541</name>
</gene>
<evidence type="ECO:0000256" key="6">
    <source>
        <dbReference type="SAM" id="Phobius"/>
    </source>
</evidence>
<evidence type="ECO:0000256" key="5">
    <source>
        <dbReference type="ARBA" id="ARBA00023136"/>
    </source>
</evidence>
<keyword evidence="7" id="KW-0282">Flagellum</keyword>
<organism evidence="7 8">
    <name type="scientific">Roseateles asaccharophilus</name>
    <dbReference type="NCBI Taxonomy" id="582607"/>
    <lineage>
        <taxon>Bacteria</taxon>
        <taxon>Pseudomonadati</taxon>
        <taxon>Pseudomonadota</taxon>
        <taxon>Betaproteobacteria</taxon>
        <taxon>Burkholderiales</taxon>
        <taxon>Sphaerotilaceae</taxon>
        <taxon>Roseateles</taxon>
    </lineage>
</organism>
<dbReference type="Proteomes" id="UP001180825">
    <property type="component" value="Unassembled WGS sequence"/>
</dbReference>
<accession>A0ABU2A899</accession>
<keyword evidence="7" id="KW-0969">Cilium</keyword>
<evidence type="ECO:0000256" key="3">
    <source>
        <dbReference type="ARBA" id="ARBA00022692"/>
    </source>
</evidence>
<dbReference type="Pfam" id="PF04347">
    <property type="entry name" value="FliO"/>
    <property type="match status" value="1"/>
</dbReference>
<dbReference type="RefSeq" id="WP_310328952.1">
    <property type="nucleotide sequence ID" value="NZ_JAVDXV010000004.1"/>
</dbReference>
<name>A0ABU2A899_9BURK</name>
<evidence type="ECO:0000256" key="4">
    <source>
        <dbReference type="ARBA" id="ARBA00022989"/>
    </source>
</evidence>
<keyword evidence="7" id="KW-0966">Cell projection</keyword>
<proteinExistence type="predicted"/>
<keyword evidence="5 6" id="KW-0472">Membrane</keyword>